<evidence type="ECO:0000313" key="5">
    <source>
        <dbReference type="Proteomes" id="UP000507222"/>
    </source>
</evidence>
<dbReference type="Proteomes" id="UP000507245">
    <property type="component" value="Unassembled WGS sequence"/>
</dbReference>
<accession>A0A6J5UL38</accession>
<evidence type="ECO:0000313" key="4">
    <source>
        <dbReference type="EMBL" id="CAB4307662.1"/>
    </source>
</evidence>
<reference evidence="2 5" key="2">
    <citation type="submission" date="2020-05" db="EMBL/GenBank/DDBJ databases">
        <authorList>
            <person name="Campoy J."/>
            <person name="Schneeberger K."/>
            <person name="Spophaly S."/>
        </authorList>
    </citation>
    <scope>NUCLEOTIDE SEQUENCE [LARGE SCALE GENOMIC DNA]</scope>
    <source>
        <strain evidence="2">PruArmRojPasFocal</strain>
    </source>
</reference>
<dbReference type="EMBL" id="CAEKDK010000004">
    <property type="protein sequence ID" value="CAB4277266.1"/>
    <property type="molecule type" value="Genomic_DNA"/>
</dbReference>
<dbReference type="AlphaFoldDB" id="A0A6J5UL38"/>
<keyword evidence="6" id="KW-1185">Reference proteome</keyword>
<dbReference type="EMBL" id="CAEKKB010000004">
    <property type="protein sequence ID" value="CAB4307662.1"/>
    <property type="molecule type" value="Genomic_DNA"/>
</dbReference>
<evidence type="ECO:0000313" key="6">
    <source>
        <dbReference type="Proteomes" id="UP000507245"/>
    </source>
</evidence>
<evidence type="ECO:0000313" key="3">
    <source>
        <dbReference type="EMBL" id="CAB4277266.1"/>
    </source>
</evidence>
<reference evidence="6" key="1">
    <citation type="journal article" date="2020" name="Genome Biol.">
        <title>Gamete binning: chromosome-level and haplotype-resolved genome assembly enabled by high-throughput single-cell sequencing of gamete genomes.</title>
        <authorList>
            <person name="Campoy J.A."/>
            <person name="Sun H."/>
            <person name="Goel M."/>
            <person name="Jiao W.-B."/>
            <person name="Folz-Donahue K."/>
            <person name="Wang N."/>
            <person name="Rubio M."/>
            <person name="Liu C."/>
            <person name="Kukat C."/>
            <person name="Ruiz D."/>
            <person name="Huettel B."/>
            <person name="Schneeberger K."/>
        </authorList>
    </citation>
    <scope>NUCLEOTIDE SEQUENCE [LARGE SCALE GENOMIC DNA]</scope>
    <source>
        <strain evidence="6">cv. Rojo Pasion</strain>
    </source>
</reference>
<feature type="region of interest" description="Disordered" evidence="1">
    <location>
        <begin position="39"/>
        <end position="59"/>
    </location>
</feature>
<dbReference type="Proteomes" id="UP000507222">
    <property type="component" value="Unassembled WGS sequence"/>
</dbReference>
<evidence type="ECO:0000256" key="1">
    <source>
        <dbReference type="SAM" id="MobiDB-lite"/>
    </source>
</evidence>
<gene>
    <name evidence="2" type="ORF">CURHAP_LOCUS26811</name>
    <name evidence="3" type="ORF">CURHAP_LOCUS26827</name>
    <name evidence="4" type="ORF">ORAREDHAP_LOCUS26479</name>
</gene>
<dbReference type="EMBL" id="CAEKDK010000004">
    <property type="protein sequence ID" value="CAB4277250.1"/>
    <property type="molecule type" value="Genomic_DNA"/>
</dbReference>
<proteinExistence type="predicted"/>
<organism evidence="2 5">
    <name type="scientific">Prunus armeniaca</name>
    <name type="common">Apricot</name>
    <name type="synonym">Armeniaca vulgaris</name>
    <dbReference type="NCBI Taxonomy" id="36596"/>
    <lineage>
        <taxon>Eukaryota</taxon>
        <taxon>Viridiplantae</taxon>
        <taxon>Streptophyta</taxon>
        <taxon>Embryophyta</taxon>
        <taxon>Tracheophyta</taxon>
        <taxon>Spermatophyta</taxon>
        <taxon>Magnoliopsida</taxon>
        <taxon>eudicotyledons</taxon>
        <taxon>Gunneridae</taxon>
        <taxon>Pentapetalae</taxon>
        <taxon>rosids</taxon>
        <taxon>fabids</taxon>
        <taxon>Rosales</taxon>
        <taxon>Rosaceae</taxon>
        <taxon>Amygdaloideae</taxon>
        <taxon>Amygdaleae</taxon>
        <taxon>Prunus</taxon>
    </lineage>
</organism>
<name>A0A6J5UL38_PRUAR</name>
<evidence type="ECO:0000313" key="2">
    <source>
        <dbReference type="EMBL" id="CAB4277250.1"/>
    </source>
</evidence>
<protein>
    <submittedName>
        <fullName evidence="2">Uncharacterized protein</fullName>
    </submittedName>
</protein>
<sequence length="59" mass="5705">MPASLVRAGSVWGQAKAGPAGLASHEIGVGGGVAIVARASLPTRRPAPDEAAASPRSSS</sequence>